<proteinExistence type="predicted"/>
<evidence type="ECO:0000313" key="2">
    <source>
        <dbReference type="EMBL" id="SDL64839.1"/>
    </source>
</evidence>
<dbReference type="AlphaFoldDB" id="A0A1G9LSB5"/>
<reference evidence="3" key="1">
    <citation type="submission" date="2016-10" db="EMBL/GenBank/DDBJ databases">
        <authorList>
            <person name="Varghese N."/>
            <person name="Submissions S."/>
        </authorList>
    </citation>
    <scope>NUCLEOTIDE SEQUENCE [LARGE SCALE GENOMIC DNA]</scope>
    <source>
        <strain evidence="3">DSM 20632</strain>
    </source>
</reference>
<keyword evidence="3" id="KW-1185">Reference proteome</keyword>
<dbReference type="Proteomes" id="UP000199350">
    <property type="component" value="Chromosome I"/>
</dbReference>
<gene>
    <name evidence="2" type="ORF">SAMN04488535_0287</name>
</gene>
<dbReference type="EMBL" id="LT629700">
    <property type="protein sequence ID" value="SDL64839.1"/>
    <property type="molecule type" value="Genomic_DNA"/>
</dbReference>
<evidence type="ECO:0008006" key="4">
    <source>
        <dbReference type="Google" id="ProtNLM"/>
    </source>
</evidence>
<evidence type="ECO:0000313" key="3">
    <source>
        <dbReference type="Proteomes" id="UP000199350"/>
    </source>
</evidence>
<accession>A0A1G9LSB5</accession>
<sequence>MLSWILLILVIAFVCLLGVAASVHLFGRGEALPPLGETTDVIAHNRRAVEDGDLDAVRLEVVHRGYKMDQVDALITELADLRRQAGGPQAAVAAAEIGVESGETPAFEGESHNGSNEAPHR</sequence>
<dbReference type="RefSeq" id="WP_231908482.1">
    <property type="nucleotide sequence ID" value="NZ_LT629700.1"/>
</dbReference>
<protein>
    <recommendedName>
        <fullName evidence="4">DivIVA domain-containing protein</fullName>
    </recommendedName>
</protein>
<feature type="compositionally biased region" description="Polar residues" evidence="1">
    <location>
        <begin position="112"/>
        <end position="121"/>
    </location>
</feature>
<organism evidence="2 3">
    <name type="scientific">Corynebacterium mycetoides</name>
    <dbReference type="NCBI Taxonomy" id="38302"/>
    <lineage>
        <taxon>Bacteria</taxon>
        <taxon>Bacillati</taxon>
        <taxon>Actinomycetota</taxon>
        <taxon>Actinomycetes</taxon>
        <taxon>Mycobacteriales</taxon>
        <taxon>Corynebacteriaceae</taxon>
        <taxon>Corynebacterium</taxon>
    </lineage>
</organism>
<feature type="region of interest" description="Disordered" evidence="1">
    <location>
        <begin position="102"/>
        <end position="121"/>
    </location>
</feature>
<evidence type="ECO:0000256" key="1">
    <source>
        <dbReference type="SAM" id="MobiDB-lite"/>
    </source>
</evidence>
<name>A0A1G9LSB5_9CORY</name>
<dbReference type="STRING" id="38302.SAMN04488535_0287"/>